<reference evidence="14 15" key="2">
    <citation type="journal article" date="2014" name="Genome Announc.">
        <title>Complete Genome Sequence of the Subsurface, Mesophilic Sulfate-Reducing Bacterium Desulfovibrio aespoeensis Aspo-2.</title>
        <authorList>
            <person name="Pedersen K."/>
            <person name="Bengtsson A."/>
            <person name="Edlund J."/>
            <person name="Rabe L."/>
            <person name="Hazen T."/>
            <person name="Chakraborty R."/>
            <person name="Goodwin L."/>
            <person name="Shapiro N."/>
        </authorList>
    </citation>
    <scope>NUCLEOTIDE SEQUENCE [LARGE SCALE GENOMIC DNA]</scope>
    <source>
        <strain evidence="15">ATCC 700646 / DSM 10631 / Aspo-2</strain>
    </source>
</reference>
<dbReference type="KEGG" id="das:Daes_1787"/>
<dbReference type="SUPFAM" id="SSF52540">
    <property type="entry name" value="P-loop containing nucleoside triphosphate hydrolases"/>
    <property type="match status" value="1"/>
</dbReference>
<dbReference type="Gene3D" id="3.40.50.300">
    <property type="entry name" value="P-loop containing nucleotide triphosphate hydrolases"/>
    <property type="match status" value="1"/>
</dbReference>
<evidence type="ECO:0000256" key="11">
    <source>
        <dbReference type="RuleBase" id="RU003783"/>
    </source>
</evidence>
<protein>
    <recommendedName>
        <fullName evidence="10">tRNA dimethylallyltransferase</fullName>
        <ecNumber evidence="10">2.5.1.75</ecNumber>
    </recommendedName>
    <alternativeName>
        <fullName evidence="10">Dimethylallyl diphosphate:tRNA dimethylallyltransferase</fullName>
        <shortName evidence="10">DMAPP:tRNA dimethylallyltransferase</shortName>
        <shortName evidence="10">DMATase</shortName>
    </alternativeName>
    <alternativeName>
        <fullName evidence="10">Isopentenyl-diphosphate:tRNA isopentenyltransferase</fullName>
        <shortName evidence="10">IPP transferase</shortName>
        <shortName evidence="10">IPPT</shortName>
        <shortName evidence="10">IPTase</shortName>
    </alternativeName>
</protein>
<comment type="catalytic activity">
    <reaction evidence="9 10 11">
        <text>adenosine(37) in tRNA + dimethylallyl diphosphate = N(6)-dimethylallyladenosine(37) in tRNA + diphosphate</text>
        <dbReference type="Rhea" id="RHEA:26482"/>
        <dbReference type="Rhea" id="RHEA-COMP:10162"/>
        <dbReference type="Rhea" id="RHEA-COMP:10375"/>
        <dbReference type="ChEBI" id="CHEBI:33019"/>
        <dbReference type="ChEBI" id="CHEBI:57623"/>
        <dbReference type="ChEBI" id="CHEBI:74411"/>
        <dbReference type="ChEBI" id="CHEBI:74415"/>
        <dbReference type="EC" id="2.5.1.75"/>
    </reaction>
</comment>
<keyword evidence="4 10" id="KW-0808">Transferase</keyword>
<accession>E6VZ23</accession>
<evidence type="ECO:0000256" key="2">
    <source>
        <dbReference type="ARBA" id="ARBA00003213"/>
    </source>
</evidence>
<dbReference type="STRING" id="643562.Daes_1787"/>
<comment type="similarity">
    <text evidence="3 10 13">Belongs to the IPP transferase family.</text>
</comment>
<sequence length="323" mass="34944">MTASSSSAVPALVPPIICLLGPTGTGKTAAAIAVARRMPASVINFDSRQVYADFPIITAQPDQEERAACPHLLYGFLPLTERMTAARFVELAMEAIAGVRDQGRLPILVGGTGLYLRSLLSGMAPIPEIPADIRRAVLERIRAEGPQRLHAELEQADPDYAARIHPNDTQRNARAAEVLLATGRTMTWWHTSSEHTPAPFAALKIGMRLSLDELEPHLAGRVDAMLAAGAVDEATRAHAKCPDPEAPGWTGIGCAEMLAYLRGETTLEQARSLWVRNTRAYAKRQLTWFAKEPGIRWFAPGDGGSVADCVADWLANRQVGPDD</sequence>
<comment type="caution">
    <text evidence="10">Lacks conserved residue(s) required for the propagation of feature annotation.</text>
</comment>
<dbReference type="PANTHER" id="PTHR11088">
    <property type="entry name" value="TRNA DIMETHYLALLYLTRANSFERASE"/>
    <property type="match status" value="1"/>
</dbReference>
<evidence type="ECO:0000256" key="7">
    <source>
        <dbReference type="ARBA" id="ARBA00022840"/>
    </source>
</evidence>
<comment type="function">
    <text evidence="2 10 12">Catalyzes the transfer of a dimethylallyl group onto the adenine at position 37 in tRNAs that read codons beginning with uridine, leading to the formation of N6-(dimethylallyl)adenosine (i(6)A).</text>
</comment>
<dbReference type="Gene3D" id="1.10.20.140">
    <property type="match status" value="1"/>
</dbReference>
<evidence type="ECO:0000313" key="14">
    <source>
        <dbReference type="EMBL" id="ADU62799.1"/>
    </source>
</evidence>
<dbReference type="EMBL" id="CP002431">
    <property type="protein sequence ID" value="ADU62799.1"/>
    <property type="molecule type" value="Genomic_DNA"/>
</dbReference>
<evidence type="ECO:0000256" key="10">
    <source>
        <dbReference type="HAMAP-Rule" id="MF_00185"/>
    </source>
</evidence>
<dbReference type="HOGENOM" id="CLU_032616_0_1_7"/>
<keyword evidence="15" id="KW-1185">Reference proteome</keyword>
<evidence type="ECO:0000256" key="9">
    <source>
        <dbReference type="ARBA" id="ARBA00049563"/>
    </source>
</evidence>
<dbReference type="HAMAP" id="MF_00185">
    <property type="entry name" value="IPP_trans"/>
    <property type="match status" value="1"/>
</dbReference>
<dbReference type="GO" id="GO:0005524">
    <property type="term" value="F:ATP binding"/>
    <property type="evidence" value="ECO:0007669"/>
    <property type="project" value="UniProtKB-UniRule"/>
</dbReference>
<evidence type="ECO:0000313" key="15">
    <source>
        <dbReference type="Proteomes" id="UP000002191"/>
    </source>
</evidence>
<evidence type="ECO:0000256" key="13">
    <source>
        <dbReference type="RuleBase" id="RU003785"/>
    </source>
</evidence>
<keyword evidence="6 10" id="KW-0547">Nucleotide-binding</keyword>
<evidence type="ECO:0000256" key="3">
    <source>
        <dbReference type="ARBA" id="ARBA00005842"/>
    </source>
</evidence>
<evidence type="ECO:0000256" key="4">
    <source>
        <dbReference type="ARBA" id="ARBA00022679"/>
    </source>
</evidence>
<dbReference type="RefSeq" id="WP_013514715.1">
    <property type="nucleotide sequence ID" value="NC_014844.1"/>
</dbReference>
<feature type="binding site" evidence="10">
    <location>
        <begin position="21"/>
        <end position="28"/>
    </location>
    <ligand>
        <name>ATP</name>
        <dbReference type="ChEBI" id="CHEBI:30616"/>
    </ligand>
</feature>
<organism evidence="14 15">
    <name type="scientific">Pseudodesulfovibrio aespoeensis (strain ATCC 700646 / DSM 10631 / Aspo-2)</name>
    <name type="common">Desulfovibrio aespoeensis</name>
    <dbReference type="NCBI Taxonomy" id="643562"/>
    <lineage>
        <taxon>Bacteria</taxon>
        <taxon>Pseudomonadati</taxon>
        <taxon>Thermodesulfobacteriota</taxon>
        <taxon>Desulfovibrionia</taxon>
        <taxon>Desulfovibrionales</taxon>
        <taxon>Desulfovibrionaceae</taxon>
    </lineage>
</organism>
<proteinExistence type="inferred from homology"/>
<evidence type="ECO:0000256" key="1">
    <source>
        <dbReference type="ARBA" id="ARBA00001946"/>
    </source>
</evidence>
<dbReference type="NCBIfam" id="TIGR00174">
    <property type="entry name" value="miaA"/>
    <property type="match status" value="1"/>
</dbReference>
<dbReference type="Proteomes" id="UP000002191">
    <property type="component" value="Chromosome"/>
</dbReference>
<gene>
    <name evidence="10" type="primary">miaA</name>
    <name evidence="14" type="ordered locus">Daes_1787</name>
</gene>
<dbReference type="InterPro" id="IPR018022">
    <property type="entry name" value="IPT"/>
</dbReference>
<keyword evidence="7 10" id="KW-0067">ATP-binding</keyword>
<comment type="cofactor">
    <cofactor evidence="1 10">
        <name>Mg(2+)</name>
        <dbReference type="ChEBI" id="CHEBI:18420"/>
    </cofactor>
</comment>
<comment type="subunit">
    <text evidence="10">Monomer.</text>
</comment>
<keyword evidence="8 10" id="KW-0460">Magnesium</keyword>
<name>E6VZ23_PSEA9</name>
<evidence type="ECO:0000256" key="8">
    <source>
        <dbReference type="ARBA" id="ARBA00022842"/>
    </source>
</evidence>
<keyword evidence="5 10" id="KW-0819">tRNA processing</keyword>
<dbReference type="PANTHER" id="PTHR11088:SF60">
    <property type="entry name" value="TRNA DIMETHYLALLYLTRANSFERASE"/>
    <property type="match status" value="1"/>
</dbReference>
<dbReference type="InterPro" id="IPR039657">
    <property type="entry name" value="Dimethylallyltransferase"/>
</dbReference>
<evidence type="ECO:0000256" key="6">
    <source>
        <dbReference type="ARBA" id="ARBA00022741"/>
    </source>
</evidence>
<feature type="region of interest" description="Interaction with substrate tRNA" evidence="10">
    <location>
        <begin position="170"/>
        <end position="174"/>
    </location>
</feature>
<reference evidence="15" key="1">
    <citation type="submission" date="2010-12" db="EMBL/GenBank/DDBJ databases">
        <title>Complete sequence of Desulfovibrio aespoeensis Aspo-2.</title>
        <authorList>
            <consortium name="US DOE Joint Genome Institute"/>
            <person name="Lucas S."/>
            <person name="Copeland A."/>
            <person name="Lapidus A."/>
            <person name="Cheng J.-F."/>
            <person name="Goodwin L."/>
            <person name="Pitluck S."/>
            <person name="Chertkov O."/>
            <person name="Misra M."/>
            <person name="Detter J.C."/>
            <person name="Han C."/>
            <person name="Tapia R."/>
            <person name="Land M."/>
            <person name="Hauser L."/>
            <person name="Kyrpides N."/>
            <person name="Ivanova N."/>
            <person name="Ovchinnikova G."/>
            <person name="Pedersen K."/>
            <person name="Jagevall S."/>
            <person name="Hazen T."/>
            <person name="Woyke T."/>
        </authorList>
    </citation>
    <scope>NUCLEOTIDE SEQUENCE [LARGE SCALE GENOMIC DNA]</scope>
    <source>
        <strain evidence="15">ATCC 700646 / DSM 10631 / Aspo-2</strain>
    </source>
</reference>
<feature type="site" description="Interaction with substrate tRNA" evidence="10">
    <location>
        <position position="134"/>
    </location>
</feature>
<dbReference type="EC" id="2.5.1.75" evidence="10"/>
<dbReference type="AlphaFoldDB" id="E6VZ23"/>
<dbReference type="GO" id="GO:0006400">
    <property type="term" value="P:tRNA modification"/>
    <property type="evidence" value="ECO:0007669"/>
    <property type="project" value="TreeGrafter"/>
</dbReference>
<dbReference type="GO" id="GO:0052381">
    <property type="term" value="F:tRNA dimethylallyltransferase activity"/>
    <property type="evidence" value="ECO:0007669"/>
    <property type="project" value="UniProtKB-UniRule"/>
</dbReference>
<dbReference type="InterPro" id="IPR027417">
    <property type="entry name" value="P-loop_NTPase"/>
</dbReference>
<dbReference type="eggNOG" id="COG0324">
    <property type="taxonomic scope" value="Bacteria"/>
</dbReference>
<feature type="region of interest" description="Interaction with substrate tRNA" evidence="10">
    <location>
        <begin position="46"/>
        <end position="49"/>
    </location>
</feature>
<evidence type="ECO:0000256" key="12">
    <source>
        <dbReference type="RuleBase" id="RU003784"/>
    </source>
</evidence>
<dbReference type="Pfam" id="PF01715">
    <property type="entry name" value="IPPT"/>
    <property type="match status" value="1"/>
</dbReference>
<feature type="binding site" evidence="10">
    <location>
        <begin position="23"/>
        <end position="28"/>
    </location>
    <ligand>
        <name>substrate</name>
    </ligand>
</feature>
<feature type="site" description="Interaction with substrate tRNA" evidence="10">
    <location>
        <position position="112"/>
    </location>
</feature>
<evidence type="ECO:0000256" key="5">
    <source>
        <dbReference type="ARBA" id="ARBA00022694"/>
    </source>
</evidence>